<accession>A0A5C5USW8</accession>
<dbReference type="EMBL" id="VOHM01000002">
    <property type="protein sequence ID" value="TWT28877.1"/>
    <property type="molecule type" value="Genomic_DNA"/>
</dbReference>
<dbReference type="InterPro" id="IPR045865">
    <property type="entry name" value="ACT-like_dom_sf"/>
</dbReference>
<proteinExistence type="predicted"/>
<protein>
    <submittedName>
        <fullName evidence="2">Amino acid-binding ACT domain protein</fullName>
    </submittedName>
</protein>
<keyword evidence="3" id="KW-1185">Reference proteome</keyword>
<organism evidence="2 3">
    <name type="scientific">Corynebacterium canis</name>
    <dbReference type="NCBI Taxonomy" id="679663"/>
    <lineage>
        <taxon>Bacteria</taxon>
        <taxon>Bacillati</taxon>
        <taxon>Actinomycetota</taxon>
        <taxon>Actinomycetes</taxon>
        <taxon>Mycobacteriales</taxon>
        <taxon>Corynebacteriaceae</taxon>
        <taxon>Corynebacterium</taxon>
    </lineage>
</organism>
<dbReference type="SUPFAM" id="SSF55021">
    <property type="entry name" value="ACT-like"/>
    <property type="match status" value="1"/>
</dbReference>
<dbReference type="RefSeq" id="WP_146323332.1">
    <property type="nucleotide sequence ID" value="NZ_BAABLR010000075.1"/>
</dbReference>
<reference evidence="2 3" key="1">
    <citation type="submission" date="2019-08" db="EMBL/GenBank/DDBJ databases">
        <authorList>
            <person name="Lei W."/>
        </authorList>
    </citation>
    <scope>NUCLEOTIDE SEQUENCE [LARGE SCALE GENOMIC DNA]</scope>
    <source>
        <strain evidence="2 3">CCUG 58627</strain>
    </source>
</reference>
<dbReference type="Proteomes" id="UP000320791">
    <property type="component" value="Unassembled WGS sequence"/>
</dbReference>
<name>A0A5C5USW8_9CORY</name>
<dbReference type="AlphaFoldDB" id="A0A5C5USW8"/>
<dbReference type="InterPro" id="IPR002912">
    <property type="entry name" value="ACT_dom"/>
</dbReference>
<sequence>MSYLIRVVLPDVPGSLGLLADAFGVVEGNIQSVDVVHHAPDGTVIDDIVVTLPTSKLPDSLITAAQQLPGVEVDSIRPFTGTVDRRGQIEMLAAVATHRRDVRRAMQELVTVIPRTMTSGWGIVLDVADGSSRIAASPAAPADDGSSPAIHIDAACVLTPEHDPWVPAGWAMLDSALAATPIDGTSLVLVIGRPGGPDFLASEVEHLGDVGTIIGSILN</sequence>
<dbReference type="OrthoDB" id="5243606at2"/>
<evidence type="ECO:0000313" key="2">
    <source>
        <dbReference type="EMBL" id="TWT28877.1"/>
    </source>
</evidence>
<gene>
    <name evidence="2" type="ORF">FRX94_01430</name>
</gene>
<evidence type="ECO:0000313" key="3">
    <source>
        <dbReference type="Proteomes" id="UP000320791"/>
    </source>
</evidence>
<dbReference type="PROSITE" id="PS51671">
    <property type="entry name" value="ACT"/>
    <property type="match status" value="1"/>
</dbReference>
<comment type="caution">
    <text evidence="2">The sequence shown here is derived from an EMBL/GenBank/DDBJ whole genome shotgun (WGS) entry which is preliminary data.</text>
</comment>
<feature type="domain" description="ACT" evidence="1">
    <location>
        <begin position="4"/>
        <end position="81"/>
    </location>
</feature>
<evidence type="ECO:0000259" key="1">
    <source>
        <dbReference type="PROSITE" id="PS51671"/>
    </source>
</evidence>